<keyword evidence="4" id="KW-0479">Metal-binding</keyword>
<gene>
    <name evidence="10" type="ORF">K435DRAFT_871242</name>
</gene>
<accession>A0A4S8L4J7</accession>
<dbReference type="EMBL" id="ML179660">
    <property type="protein sequence ID" value="THU83482.1"/>
    <property type="molecule type" value="Genomic_DNA"/>
</dbReference>
<dbReference type="PANTHER" id="PTHR33577">
    <property type="entry name" value="STERIGMATOCYSTIN BIOSYNTHESIS PEROXIDASE STCC-RELATED"/>
    <property type="match status" value="1"/>
</dbReference>
<evidence type="ECO:0000259" key="9">
    <source>
        <dbReference type="PROSITE" id="PS51405"/>
    </source>
</evidence>
<dbReference type="InterPro" id="IPR000028">
    <property type="entry name" value="Chloroperoxidase"/>
</dbReference>
<dbReference type="GO" id="GO:0004601">
    <property type="term" value="F:peroxidase activity"/>
    <property type="evidence" value="ECO:0007669"/>
    <property type="project" value="UniProtKB-KW"/>
</dbReference>
<evidence type="ECO:0000313" key="10">
    <source>
        <dbReference type="EMBL" id="THU83482.1"/>
    </source>
</evidence>
<evidence type="ECO:0000256" key="1">
    <source>
        <dbReference type="ARBA" id="ARBA00001970"/>
    </source>
</evidence>
<dbReference type="PANTHER" id="PTHR33577:SF9">
    <property type="entry name" value="PEROXIDASE STCC"/>
    <property type="match status" value="1"/>
</dbReference>
<protein>
    <submittedName>
        <fullName evidence="10">Cloroperoxidase</fullName>
    </submittedName>
</protein>
<keyword evidence="3" id="KW-0349">Heme</keyword>
<feature type="chain" id="PRO_5020757873" evidence="8">
    <location>
        <begin position="23"/>
        <end position="268"/>
    </location>
</feature>
<keyword evidence="6" id="KW-0408">Iron</keyword>
<evidence type="ECO:0000256" key="4">
    <source>
        <dbReference type="ARBA" id="ARBA00022723"/>
    </source>
</evidence>
<dbReference type="GO" id="GO:0046872">
    <property type="term" value="F:metal ion binding"/>
    <property type="evidence" value="ECO:0007669"/>
    <property type="project" value="UniProtKB-KW"/>
</dbReference>
<dbReference type="PROSITE" id="PS51405">
    <property type="entry name" value="HEME_HALOPEROXIDASE"/>
    <property type="match status" value="1"/>
</dbReference>
<feature type="signal peptide" evidence="8">
    <location>
        <begin position="1"/>
        <end position="22"/>
    </location>
</feature>
<comment type="similarity">
    <text evidence="7">Belongs to the chloroperoxidase family.</text>
</comment>
<proteinExistence type="inferred from homology"/>
<evidence type="ECO:0000256" key="6">
    <source>
        <dbReference type="ARBA" id="ARBA00023004"/>
    </source>
</evidence>
<evidence type="ECO:0000313" key="11">
    <source>
        <dbReference type="Proteomes" id="UP000297245"/>
    </source>
</evidence>
<keyword evidence="2 10" id="KW-0575">Peroxidase</keyword>
<keyword evidence="8" id="KW-0732">Signal</keyword>
<evidence type="ECO:0000256" key="8">
    <source>
        <dbReference type="SAM" id="SignalP"/>
    </source>
</evidence>
<keyword evidence="5" id="KW-0560">Oxidoreductase</keyword>
<dbReference type="SUPFAM" id="SSF47571">
    <property type="entry name" value="Cloroperoxidase"/>
    <property type="match status" value="1"/>
</dbReference>
<name>A0A4S8L4J7_DENBC</name>
<dbReference type="AlphaFoldDB" id="A0A4S8L4J7"/>
<keyword evidence="11" id="KW-1185">Reference proteome</keyword>
<dbReference type="Pfam" id="PF01328">
    <property type="entry name" value="Peroxidase_2"/>
    <property type="match status" value="1"/>
</dbReference>
<evidence type="ECO:0000256" key="5">
    <source>
        <dbReference type="ARBA" id="ARBA00023002"/>
    </source>
</evidence>
<comment type="cofactor">
    <cofactor evidence="1">
        <name>heme b</name>
        <dbReference type="ChEBI" id="CHEBI:60344"/>
    </cofactor>
</comment>
<evidence type="ECO:0000256" key="3">
    <source>
        <dbReference type="ARBA" id="ARBA00022617"/>
    </source>
</evidence>
<evidence type="ECO:0000256" key="7">
    <source>
        <dbReference type="ARBA" id="ARBA00025795"/>
    </source>
</evidence>
<dbReference type="OrthoDB" id="407298at2759"/>
<dbReference type="Proteomes" id="UP000297245">
    <property type="component" value="Unassembled WGS sequence"/>
</dbReference>
<dbReference type="Gene3D" id="1.10.489.10">
    <property type="entry name" value="Chloroperoxidase-like"/>
    <property type="match status" value="1"/>
</dbReference>
<organism evidence="10 11">
    <name type="scientific">Dendrothele bispora (strain CBS 962.96)</name>
    <dbReference type="NCBI Taxonomy" id="1314807"/>
    <lineage>
        <taxon>Eukaryota</taxon>
        <taxon>Fungi</taxon>
        <taxon>Dikarya</taxon>
        <taxon>Basidiomycota</taxon>
        <taxon>Agaricomycotina</taxon>
        <taxon>Agaricomycetes</taxon>
        <taxon>Agaricomycetidae</taxon>
        <taxon>Agaricales</taxon>
        <taxon>Agaricales incertae sedis</taxon>
        <taxon>Dendrothele</taxon>
    </lineage>
</organism>
<feature type="domain" description="Heme haloperoxidase family profile" evidence="9">
    <location>
        <begin position="33"/>
        <end position="242"/>
    </location>
</feature>
<evidence type="ECO:0000256" key="2">
    <source>
        <dbReference type="ARBA" id="ARBA00022559"/>
    </source>
</evidence>
<reference evidence="10 11" key="1">
    <citation type="journal article" date="2019" name="Nat. Ecol. Evol.">
        <title>Megaphylogeny resolves global patterns of mushroom evolution.</title>
        <authorList>
            <person name="Varga T."/>
            <person name="Krizsan K."/>
            <person name="Foldi C."/>
            <person name="Dima B."/>
            <person name="Sanchez-Garcia M."/>
            <person name="Sanchez-Ramirez S."/>
            <person name="Szollosi G.J."/>
            <person name="Szarkandi J.G."/>
            <person name="Papp V."/>
            <person name="Albert L."/>
            <person name="Andreopoulos W."/>
            <person name="Angelini C."/>
            <person name="Antonin V."/>
            <person name="Barry K.W."/>
            <person name="Bougher N.L."/>
            <person name="Buchanan P."/>
            <person name="Buyck B."/>
            <person name="Bense V."/>
            <person name="Catcheside P."/>
            <person name="Chovatia M."/>
            <person name="Cooper J."/>
            <person name="Damon W."/>
            <person name="Desjardin D."/>
            <person name="Finy P."/>
            <person name="Geml J."/>
            <person name="Haridas S."/>
            <person name="Hughes K."/>
            <person name="Justo A."/>
            <person name="Karasinski D."/>
            <person name="Kautmanova I."/>
            <person name="Kiss B."/>
            <person name="Kocsube S."/>
            <person name="Kotiranta H."/>
            <person name="LaButti K.M."/>
            <person name="Lechner B.E."/>
            <person name="Liimatainen K."/>
            <person name="Lipzen A."/>
            <person name="Lukacs Z."/>
            <person name="Mihaltcheva S."/>
            <person name="Morgado L.N."/>
            <person name="Niskanen T."/>
            <person name="Noordeloos M.E."/>
            <person name="Ohm R.A."/>
            <person name="Ortiz-Santana B."/>
            <person name="Ovrebo C."/>
            <person name="Racz N."/>
            <person name="Riley R."/>
            <person name="Savchenko A."/>
            <person name="Shiryaev A."/>
            <person name="Soop K."/>
            <person name="Spirin V."/>
            <person name="Szebenyi C."/>
            <person name="Tomsovsky M."/>
            <person name="Tulloss R.E."/>
            <person name="Uehling J."/>
            <person name="Grigoriev I.V."/>
            <person name="Vagvolgyi C."/>
            <person name="Papp T."/>
            <person name="Martin F.M."/>
            <person name="Miettinen O."/>
            <person name="Hibbett D.S."/>
            <person name="Nagy L.G."/>
        </authorList>
    </citation>
    <scope>NUCLEOTIDE SEQUENCE [LARGE SCALE GENOMIC DNA]</scope>
    <source>
        <strain evidence="10 11">CBS 962.96</strain>
    </source>
</reference>
<dbReference type="InterPro" id="IPR036851">
    <property type="entry name" value="Chloroperoxidase-like_sf"/>
</dbReference>
<sequence>MFSKSLLSFFGTIALLSSVANTAPSPVADVDWDAHQWMAPGPDDFRSPCPGLNALANHGFLPRDGRGLNASVVLDAALTVYNVQPEVLSLAVKLALLTSNDPSTFTLDDIKLHNTIESDASLSREDFAIGDNVHFNETIFSTLANSNPGFGFYDTTSAGQVQQIRLADSEARNPNITNTQKEIFFRSGASALYLGVMGDPETGKAPKEFVQVLFREERLPIAEGWHRSETPINSANQLSLTQLIIAASNWTSSGGCPVFTLTPSGLHF</sequence>